<dbReference type="InterPro" id="IPR037818">
    <property type="entry name" value="TAF8"/>
</dbReference>
<comment type="subcellular location">
    <subcellularLocation>
        <location evidence="1">Nucleus</location>
    </subcellularLocation>
</comment>
<keyword evidence="2" id="KW-0805">Transcription regulation</keyword>
<keyword evidence="3" id="KW-0804">Transcription</keyword>
<evidence type="ECO:0000256" key="2">
    <source>
        <dbReference type="ARBA" id="ARBA00023015"/>
    </source>
</evidence>
<evidence type="ECO:0000256" key="1">
    <source>
        <dbReference type="ARBA" id="ARBA00004123"/>
    </source>
</evidence>
<dbReference type="EMBL" id="JACEFO010001013">
    <property type="protein sequence ID" value="KAF8750221.1"/>
    <property type="molecule type" value="Genomic_DNA"/>
</dbReference>
<dbReference type="AlphaFoldDB" id="A0A835FF19"/>
<dbReference type="InterPro" id="IPR009072">
    <property type="entry name" value="Histone-fold"/>
</dbReference>
<dbReference type="SMART" id="SM00576">
    <property type="entry name" value="BTP"/>
    <property type="match status" value="1"/>
</dbReference>
<dbReference type="PANTHER" id="PTHR46338:SF21">
    <property type="entry name" value="OS02G0699900 PROTEIN"/>
    <property type="match status" value="1"/>
</dbReference>
<dbReference type="GO" id="GO:0005669">
    <property type="term" value="C:transcription factor TFIID complex"/>
    <property type="evidence" value="ECO:0007669"/>
    <property type="project" value="InterPro"/>
</dbReference>
<keyword evidence="4" id="KW-0539">Nucleus</keyword>
<dbReference type="Pfam" id="PF07524">
    <property type="entry name" value="Bromo_TP"/>
    <property type="match status" value="1"/>
</dbReference>
<dbReference type="Gene3D" id="1.10.20.10">
    <property type="entry name" value="Histone, subunit A"/>
    <property type="match status" value="1"/>
</dbReference>
<evidence type="ECO:0000256" key="5">
    <source>
        <dbReference type="SAM" id="MobiDB-lite"/>
    </source>
</evidence>
<feature type="domain" description="Bromodomain associated" evidence="6">
    <location>
        <begin position="19"/>
        <end position="96"/>
    </location>
</feature>
<sequence length="302" mass="32735">MGTPAKRPFDAAAASPIPRRFQAAVSAVSTAQILRASGYSAAEAAALRALSDVAGRYIESLGRAAAAFAEAHGRTEPNVADVVLALEDHALDGFPGASDPARPVLCSGALTELARFVAAVTEVPFAKPLPRRAPGSGASKGWESFAAAEREPPLRHVPHWLPRFPEGWEERFRGRGEAAAKDEEDTGEVAVKGSESFAAARREPPLRHAPHWRPRFAEGWEERLRLRGRGEAAAKEEEDTGEVVTVMANGNLVENGRSSVPENREKVLFRLGDKRQRRRQALPPEKCGGALELFVKRTEKLM</sequence>
<dbReference type="PANTHER" id="PTHR46338">
    <property type="entry name" value="TRANSCRIPTION INITIATION FACTOR TFIID SUBUNIT 8"/>
    <property type="match status" value="1"/>
</dbReference>
<gene>
    <name evidence="7" type="ORF">HU200_012476</name>
</gene>
<feature type="region of interest" description="Disordered" evidence="5">
    <location>
        <begin position="174"/>
        <end position="204"/>
    </location>
</feature>
<dbReference type="Proteomes" id="UP000636709">
    <property type="component" value="Unassembled WGS sequence"/>
</dbReference>
<proteinExistence type="predicted"/>
<evidence type="ECO:0000313" key="7">
    <source>
        <dbReference type="EMBL" id="KAF8750221.1"/>
    </source>
</evidence>
<dbReference type="OrthoDB" id="436852at2759"/>
<protein>
    <recommendedName>
        <fullName evidence="6">Bromodomain associated domain-containing protein</fullName>
    </recommendedName>
</protein>
<comment type="caution">
    <text evidence="7">The sequence shown here is derived from an EMBL/GenBank/DDBJ whole genome shotgun (WGS) entry which is preliminary data.</text>
</comment>
<dbReference type="Gramene" id="Dexi1A01G0024210.1">
    <property type="protein sequence ID" value="Dexi1A01G0024210.1:cds"/>
    <property type="gene ID" value="Dexi1A01G0024210"/>
</dbReference>
<dbReference type="SUPFAM" id="SSF47113">
    <property type="entry name" value="Histone-fold"/>
    <property type="match status" value="1"/>
</dbReference>
<evidence type="ECO:0000256" key="3">
    <source>
        <dbReference type="ARBA" id="ARBA00023163"/>
    </source>
</evidence>
<keyword evidence="8" id="KW-1185">Reference proteome</keyword>
<accession>A0A835FF19</accession>
<dbReference type="InterPro" id="IPR006565">
    <property type="entry name" value="BTP"/>
</dbReference>
<name>A0A835FF19_9POAL</name>
<organism evidence="7 8">
    <name type="scientific">Digitaria exilis</name>
    <dbReference type="NCBI Taxonomy" id="1010633"/>
    <lineage>
        <taxon>Eukaryota</taxon>
        <taxon>Viridiplantae</taxon>
        <taxon>Streptophyta</taxon>
        <taxon>Embryophyta</taxon>
        <taxon>Tracheophyta</taxon>
        <taxon>Spermatophyta</taxon>
        <taxon>Magnoliopsida</taxon>
        <taxon>Liliopsida</taxon>
        <taxon>Poales</taxon>
        <taxon>Poaceae</taxon>
        <taxon>PACMAD clade</taxon>
        <taxon>Panicoideae</taxon>
        <taxon>Panicodae</taxon>
        <taxon>Paniceae</taxon>
        <taxon>Anthephorinae</taxon>
        <taxon>Digitaria</taxon>
    </lineage>
</organism>
<dbReference type="GO" id="GO:0046982">
    <property type="term" value="F:protein heterodimerization activity"/>
    <property type="evidence" value="ECO:0007669"/>
    <property type="project" value="InterPro"/>
</dbReference>
<evidence type="ECO:0000259" key="6">
    <source>
        <dbReference type="SMART" id="SM00576"/>
    </source>
</evidence>
<evidence type="ECO:0000256" key="4">
    <source>
        <dbReference type="ARBA" id="ARBA00023242"/>
    </source>
</evidence>
<evidence type="ECO:0000313" key="8">
    <source>
        <dbReference type="Proteomes" id="UP000636709"/>
    </source>
</evidence>
<reference evidence="7" key="1">
    <citation type="submission" date="2020-07" db="EMBL/GenBank/DDBJ databases">
        <title>Genome sequence and genetic diversity analysis of an under-domesticated orphan crop, white fonio (Digitaria exilis).</title>
        <authorList>
            <person name="Bennetzen J.L."/>
            <person name="Chen S."/>
            <person name="Ma X."/>
            <person name="Wang X."/>
            <person name="Yssel A.E.J."/>
            <person name="Chaluvadi S.R."/>
            <person name="Johnson M."/>
            <person name="Gangashetty P."/>
            <person name="Hamidou F."/>
            <person name="Sanogo M.D."/>
            <person name="Zwaenepoel A."/>
            <person name="Wallace J."/>
            <person name="Van De Peer Y."/>
            <person name="Van Deynze A."/>
        </authorList>
    </citation>
    <scope>NUCLEOTIDE SEQUENCE</scope>
    <source>
        <tissue evidence="7">Leaves</tissue>
    </source>
</reference>